<dbReference type="PANTHER" id="PTHR10961">
    <property type="entry name" value="PEROXISOMAL SARCOSINE OXIDASE"/>
    <property type="match status" value="1"/>
</dbReference>
<feature type="domain" description="FAD dependent oxidoreductase" evidence="6">
    <location>
        <begin position="9"/>
        <end position="383"/>
    </location>
</feature>
<dbReference type="InterPro" id="IPR036188">
    <property type="entry name" value="FAD/NAD-bd_sf"/>
</dbReference>
<gene>
    <name evidence="7" type="ORF">DFH94DRAFT_724336</name>
</gene>
<dbReference type="EMBL" id="WHVB01000004">
    <property type="protein sequence ID" value="KAF8483803.1"/>
    <property type="molecule type" value="Genomic_DNA"/>
</dbReference>
<sequence length="442" mass="48129">MVVSSDESVLIVGAGCFGISTAYHLLQRGFTDVTVLDRSETLPASDAASTDINKVVRTSYSDIFYAQLARDAIQEWKKKDEWGDIYRECGFLALDSTDERLYVSKAYVNDVALGLRTVKFSSGDAMRTVFPDSVKTGPAFEGASGYLNLDSGWVFATRGVEMMMSRVLALGGKVMSGKAVTGLIRQDGRTSGVTLADGSSISASLVVIASGSWTASTFRDIDLDDKKFVSTGHAIATIQLTQEEAAWYRDVPVVFDFRTGFYIFPPTDDNIVKLAFHGPGVVHYPARDTDNPVSTPRTVSSHRDDGQSITLSSLRRLRSSLRGIYPAIAEKPFATTRLCWYTESSDSDWVIGYYPSDPGLLLATSGSGHAYKFLPVIGRIVSDAIEGKLEPAIAQKFAVDRNQTEDRFDPSRGILRPVDLITEPLCTPEDLLPYSGQDIGGG</sequence>
<evidence type="ECO:0000259" key="6">
    <source>
        <dbReference type="Pfam" id="PF01266"/>
    </source>
</evidence>
<organism evidence="7 8">
    <name type="scientific">Russula ochroleuca</name>
    <dbReference type="NCBI Taxonomy" id="152965"/>
    <lineage>
        <taxon>Eukaryota</taxon>
        <taxon>Fungi</taxon>
        <taxon>Dikarya</taxon>
        <taxon>Basidiomycota</taxon>
        <taxon>Agaricomycotina</taxon>
        <taxon>Agaricomycetes</taxon>
        <taxon>Russulales</taxon>
        <taxon>Russulaceae</taxon>
        <taxon>Russula</taxon>
    </lineage>
</organism>
<dbReference type="Gene3D" id="3.30.9.10">
    <property type="entry name" value="D-Amino Acid Oxidase, subunit A, domain 2"/>
    <property type="match status" value="1"/>
</dbReference>
<evidence type="ECO:0000256" key="5">
    <source>
        <dbReference type="ARBA" id="ARBA00023002"/>
    </source>
</evidence>
<name>A0A9P5N1C1_9AGAM</name>
<keyword evidence="3" id="KW-0285">Flavoprotein</keyword>
<dbReference type="GO" id="GO:0008115">
    <property type="term" value="F:sarcosine oxidase activity"/>
    <property type="evidence" value="ECO:0007669"/>
    <property type="project" value="TreeGrafter"/>
</dbReference>
<comment type="similarity">
    <text evidence="2">Belongs to the MSOX/MTOX family.</text>
</comment>
<dbReference type="GO" id="GO:0004657">
    <property type="term" value="F:proline dehydrogenase activity"/>
    <property type="evidence" value="ECO:0007669"/>
    <property type="project" value="TreeGrafter"/>
</dbReference>
<accession>A0A9P5N1C1</accession>
<keyword evidence="4" id="KW-0274">FAD</keyword>
<dbReference type="PANTHER" id="PTHR10961:SF46">
    <property type="entry name" value="PEROXISOMAL SARCOSINE OXIDASE"/>
    <property type="match status" value="1"/>
</dbReference>
<reference evidence="7" key="2">
    <citation type="journal article" date="2020" name="Nat. Commun.">
        <title>Large-scale genome sequencing of mycorrhizal fungi provides insights into the early evolution of symbiotic traits.</title>
        <authorList>
            <person name="Miyauchi S."/>
            <person name="Kiss E."/>
            <person name="Kuo A."/>
            <person name="Drula E."/>
            <person name="Kohler A."/>
            <person name="Sanchez-Garcia M."/>
            <person name="Morin E."/>
            <person name="Andreopoulos B."/>
            <person name="Barry K.W."/>
            <person name="Bonito G."/>
            <person name="Buee M."/>
            <person name="Carver A."/>
            <person name="Chen C."/>
            <person name="Cichocki N."/>
            <person name="Clum A."/>
            <person name="Culley D."/>
            <person name="Crous P.W."/>
            <person name="Fauchery L."/>
            <person name="Girlanda M."/>
            <person name="Hayes R.D."/>
            <person name="Keri Z."/>
            <person name="LaButti K."/>
            <person name="Lipzen A."/>
            <person name="Lombard V."/>
            <person name="Magnuson J."/>
            <person name="Maillard F."/>
            <person name="Murat C."/>
            <person name="Nolan M."/>
            <person name="Ohm R.A."/>
            <person name="Pangilinan J."/>
            <person name="Pereira M.F."/>
            <person name="Perotto S."/>
            <person name="Peter M."/>
            <person name="Pfister S."/>
            <person name="Riley R."/>
            <person name="Sitrit Y."/>
            <person name="Stielow J.B."/>
            <person name="Szollosi G."/>
            <person name="Zifcakova L."/>
            <person name="Stursova M."/>
            <person name="Spatafora J.W."/>
            <person name="Tedersoo L."/>
            <person name="Vaario L.M."/>
            <person name="Yamada A."/>
            <person name="Yan M."/>
            <person name="Wang P."/>
            <person name="Xu J."/>
            <person name="Bruns T."/>
            <person name="Baldrian P."/>
            <person name="Vilgalys R."/>
            <person name="Dunand C."/>
            <person name="Henrissat B."/>
            <person name="Grigoriev I.V."/>
            <person name="Hibbett D."/>
            <person name="Nagy L.G."/>
            <person name="Martin F.M."/>
        </authorList>
    </citation>
    <scope>NUCLEOTIDE SEQUENCE</scope>
    <source>
        <strain evidence="7">Prilba</strain>
    </source>
</reference>
<evidence type="ECO:0000313" key="7">
    <source>
        <dbReference type="EMBL" id="KAF8483803.1"/>
    </source>
</evidence>
<dbReference type="InterPro" id="IPR045170">
    <property type="entry name" value="MTOX"/>
</dbReference>
<dbReference type="SUPFAM" id="SSF51905">
    <property type="entry name" value="FAD/NAD(P)-binding domain"/>
    <property type="match status" value="1"/>
</dbReference>
<dbReference type="GO" id="GO:0050660">
    <property type="term" value="F:flavin adenine dinucleotide binding"/>
    <property type="evidence" value="ECO:0007669"/>
    <property type="project" value="InterPro"/>
</dbReference>
<evidence type="ECO:0000256" key="1">
    <source>
        <dbReference type="ARBA" id="ARBA00001974"/>
    </source>
</evidence>
<dbReference type="InterPro" id="IPR006076">
    <property type="entry name" value="FAD-dep_OxRdtase"/>
</dbReference>
<keyword evidence="5" id="KW-0560">Oxidoreductase</keyword>
<proteinExistence type="inferred from homology"/>
<reference evidence="7" key="1">
    <citation type="submission" date="2019-10" db="EMBL/GenBank/DDBJ databases">
        <authorList>
            <consortium name="DOE Joint Genome Institute"/>
            <person name="Kuo A."/>
            <person name="Miyauchi S."/>
            <person name="Kiss E."/>
            <person name="Drula E."/>
            <person name="Kohler A."/>
            <person name="Sanchez-Garcia M."/>
            <person name="Andreopoulos B."/>
            <person name="Barry K.W."/>
            <person name="Bonito G."/>
            <person name="Buee M."/>
            <person name="Carver A."/>
            <person name="Chen C."/>
            <person name="Cichocki N."/>
            <person name="Clum A."/>
            <person name="Culley D."/>
            <person name="Crous P.W."/>
            <person name="Fauchery L."/>
            <person name="Girlanda M."/>
            <person name="Hayes R."/>
            <person name="Keri Z."/>
            <person name="LaButti K."/>
            <person name="Lipzen A."/>
            <person name="Lombard V."/>
            <person name="Magnuson J."/>
            <person name="Maillard F."/>
            <person name="Morin E."/>
            <person name="Murat C."/>
            <person name="Nolan M."/>
            <person name="Ohm R."/>
            <person name="Pangilinan J."/>
            <person name="Pereira M."/>
            <person name="Perotto S."/>
            <person name="Peter M."/>
            <person name="Riley R."/>
            <person name="Sitrit Y."/>
            <person name="Stielow B."/>
            <person name="Szollosi G."/>
            <person name="Zifcakova L."/>
            <person name="Stursova M."/>
            <person name="Spatafora J.W."/>
            <person name="Tedersoo L."/>
            <person name="Vaario L.-M."/>
            <person name="Yamada A."/>
            <person name="Yan M."/>
            <person name="Wang P."/>
            <person name="Xu J."/>
            <person name="Bruns T."/>
            <person name="Baldrian P."/>
            <person name="Vilgalys R."/>
            <person name="Henrissat B."/>
            <person name="Grigoriev I.V."/>
            <person name="Hibbett D."/>
            <person name="Nagy L.G."/>
            <person name="Martin F.M."/>
        </authorList>
    </citation>
    <scope>NUCLEOTIDE SEQUENCE</scope>
    <source>
        <strain evidence="7">Prilba</strain>
    </source>
</reference>
<dbReference type="Proteomes" id="UP000759537">
    <property type="component" value="Unassembled WGS sequence"/>
</dbReference>
<comment type="cofactor">
    <cofactor evidence="1">
        <name>FAD</name>
        <dbReference type="ChEBI" id="CHEBI:57692"/>
    </cofactor>
</comment>
<dbReference type="Pfam" id="PF01266">
    <property type="entry name" value="DAO"/>
    <property type="match status" value="1"/>
</dbReference>
<evidence type="ECO:0000256" key="4">
    <source>
        <dbReference type="ARBA" id="ARBA00022827"/>
    </source>
</evidence>
<dbReference type="OrthoDB" id="2219495at2759"/>
<evidence type="ECO:0000313" key="8">
    <source>
        <dbReference type="Proteomes" id="UP000759537"/>
    </source>
</evidence>
<evidence type="ECO:0000256" key="2">
    <source>
        <dbReference type="ARBA" id="ARBA00010989"/>
    </source>
</evidence>
<protein>
    <submittedName>
        <fullName evidence="7">FAD dependent oxidoreductase</fullName>
    </submittedName>
</protein>
<dbReference type="AlphaFoldDB" id="A0A9P5N1C1"/>
<evidence type="ECO:0000256" key="3">
    <source>
        <dbReference type="ARBA" id="ARBA00022630"/>
    </source>
</evidence>
<dbReference type="Gene3D" id="3.50.50.60">
    <property type="entry name" value="FAD/NAD(P)-binding domain"/>
    <property type="match status" value="1"/>
</dbReference>
<comment type="caution">
    <text evidence="7">The sequence shown here is derived from an EMBL/GenBank/DDBJ whole genome shotgun (WGS) entry which is preliminary data.</text>
</comment>
<dbReference type="GO" id="GO:0050031">
    <property type="term" value="F:L-pipecolate oxidase activity"/>
    <property type="evidence" value="ECO:0007669"/>
    <property type="project" value="TreeGrafter"/>
</dbReference>
<keyword evidence="8" id="KW-1185">Reference proteome</keyword>